<keyword evidence="4" id="KW-1185">Reference proteome</keyword>
<dbReference type="InterPro" id="IPR043136">
    <property type="entry name" value="B30.2/SPRY_sf"/>
</dbReference>
<proteinExistence type="predicted"/>
<dbReference type="SUPFAM" id="SSF49899">
    <property type="entry name" value="Concanavalin A-like lectins/glucanases"/>
    <property type="match status" value="1"/>
</dbReference>
<evidence type="ECO:0000313" key="4">
    <source>
        <dbReference type="Proteomes" id="UP001178507"/>
    </source>
</evidence>
<dbReference type="InterPro" id="IPR003131">
    <property type="entry name" value="T1-type_BTB"/>
</dbReference>
<accession>A0AA36HJQ8</accession>
<dbReference type="Proteomes" id="UP001178507">
    <property type="component" value="Unassembled WGS sequence"/>
</dbReference>
<reference evidence="3" key="1">
    <citation type="submission" date="2023-08" db="EMBL/GenBank/DDBJ databases">
        <authorList>
            <person name="Chen Y."/>
            <person name="Shah S."/>
            <person name="Dougan E. K."/>
            <person name="Thang M."/>
            <person name="Chan C."/>
        </authorList>
    </citation>
    <scope>NUCLEOTIDE SEQUENCE</scope>
</reference>
<name>A0AA36HJQ8_9DINO</name>
<dbReference type="SUPFAM" id="SSF54695">
    <property type="entry name" value="POZ domain"/>
    <property type="match status" value="1"/>
</dbReference>
<dbReference type="PANTHER" id="PTHR14499:SF136">
    <property type="entry name" value="GH08630P"/>
    <property type="match status" value="1"/>
</dbReference>
<dbReference type="EMBL" id="CAUJNA010000015">
    <property type="protein sequence ID" value="CAJ1370436.1"/>
    <property type="molecule type" value="Genomic_DNA"/>
</dbReference>
<dbReference type="PANTHER" id="PTHR14499">
    <property type="entry name" value="POTASSIUM CHANNEL TETRAMERIZATION DOMAIN-CONTAINING"/>
    <property type="match status" value="1"/>
</dbReference>
<dbReference type="InterPro" id="IPR013320">
    <property type="entry name" value="ConA-like_dom_sf"/>
</dbReference>
<dbReference type="Gene3D" id="3.30.710.10">
    <property type="entry name" value="Potassium Channel Kv1.1, Chain A"/>
    <property type="match status" value="1"/>
</dbReference>
<gene>
    <name evidence="3" type="ORF">EVOR1521_LOCUS1004</name>
</gene>
<sequence>MADTANAGPERERVDELADELVRVVRQRRSQLLEDKEKTRLEFEAQRVQLHTEYSQRLFNAEEELKQILAERTARRQLAKDMRPQDVVTLDVGGKMYTVKRETLCLCRGSFLAELFSGRWDDSLLRDKAGHIFLDIEPEVFDVILAWLRDSKIGTAVSAPVAPPNHAEHFQDVVQFLGLRSYLSLGPSESEEPVPENRGFLKAAGSFLASWRPASAKSAPSPDLAEEESPEAHEAEAQAAAVDVSVPTAKVGWSLKGSDPSVQRGEEASVAVPDTTSQRCSAAARATRGFQRGAHCFAVKVLQADCCFVGLVSSEWTATSQPLGKAPHSWAIFSDGTVWAAGRELEMLPITFGEGSALVFHLELPEQGLRSASLVYGSHFQCLGDE</sequence>
<feature type="domain" description="Potassium channel tetramerisation-type BTB" evidence="2">
    <location>
        <begin position="88"/>
        <end position="153"/>
    </location>
</feature>
<dbReference type="Pfam" id="PF02214">
    <property type="entry name" value="BTB_2"/>
    <property type="match status" value="1"/>
</dbReference>
<feature type="region of interest" description="Disordered" evidence="1">
    <location>
        <begin position="213"/>
        <end position="240"/>
    </location>
</feature>
<dbReference type="InterPro" id="IPR011333">
    <property type="entry name" value="SKP1/BTB/POZ_sf"/>
</dbReference>
<evidence type="ECO:0000259" key="2">
    <source>
        <dbReference type="Pfam" id="PF02214"/>
    </source>
</evidence>
<organism evidence="3 4">
    <name type="scientific">Effrenium voratum</name>
    <dbReference type="NCBI Taxonomy" id="2562239"/>
    <lineage>
        <taxon>Eukaryota</taxon>
        <taxon>Sar</taxon>
        <taxon>Alveolata</taxon>
        <taxon>Dinophyceae</taxon>
        <taxon>Suessiales</taxon>
        <taxon>Symbiodiniaceae</taxon>
        <taxon>Effrenium</taxon>
    </lineage>
</organism>
<dbReference type="AlphaFoldDB" id="A0AA36HJQ8"/>
<dbReference type="Gene3D" id="2.60.120.920">
    <property type="match status" value="1"/>
</dbReference>
<evidence type="ECO:0000313" key="3">
    <source>
        <dbReference type="EMBL" id="CAJ1370436.1"/>
    </source>
</evidence>
<evidence type="ECO:0000256" key="1">
    <source>
        <dbReference type="SAM" id="MobiDB-lite"/>
    </source>
</evidence>
<protein>
    <recommendedName>
        <fullName evidence="2">Potassium channel tetramerisation-type BTB domain-containing protein</fullName>
    </recommendedName>
</protein>
<comment type="caution">
    <text evidence="3">The sequence shown here is derived from an EMBL/GenBank/DDBJ whole genome shotgun (WGS) entry which is preliminary data.</text>
</comment>
<dbReference type="GO" id="GO:0051260">
    <property type="term" value="P:protein homooligomerization"/>
    <property type="evidence" value="ECO:0007669"/>
    <property type="project" value="InterPro"/>
</dbReference>
<dbReference type="CDD" id="cd18316">
    <property type="entry name" value="BTB_POZ_KCTD-like"/>
    <property type="match status" value="1"/>
</dbReference>